<evidence type="ECO:0000313" key="2">
    <source>
        <dbReference type="EMBL" id="KAF9892310.1"/>
    </source>
</evidence>
<dbReference type="AlphaFoldDB" id="A0AAD4CTB1"/>
<organism evidence="2 3">
    <name type="scientific">Aspergillus nanangensis</name>
    <dbReference type="NCBI Taxonomy" id="2582783"/>
    <lineage>
        <taxon>Eukaryota</taxon>
        <taxon>Fungi</taxon>
        <taxon>Dikarya</taxon>
        <taxon>Ascomycota</taxon>
        <taxon>Pezizomycotina</taxon>
        <taxon>Eurotiomycetes</taxon>
        <taxon>Eurotiomycetidae</taxon>
        <taxon>Eurotiales</taxon>
        <taxon>Aspergillaceae</taxon>
        <taxon>Aspergillus</taxon>
        <taxon>Aspergillus subgen. Circumdati</taxon>
    </lineage>
</organism>
<evidence type="ECO:0000256" key="1">
    <source>
        <dbReference type="SAM" id="SignalP"/>
    </source>
</evidence>
<feature type="chain" id="PRO_5041953566" evidence="1">
    <location>
        <begin position="17"/>
        <end position="147"/>
    </location>
</feature>
<reference evidence="2" key="1">
    <citation type="journal article" date="2019" name="Beilstein J. Org. Chem.">
        <title>Nanangenines: drimane sesquiterpenoids as the dominant metabolite cohort of a novel Australian fungus, Aspergillus nanangensis.</title>
        <authorList>
            <person name="Lacey H.J."/>
            <person name="Gilchrist C.L.M."/>
            <person name="Crombie A."/>
            <person name="Kalaitzis J.A."/>
            <person name="Vuong D."/>
            <person name="Rutledge P.J."/>
            <person name="Turner P."/>
            <person name="Pitt J.I."/>
            <person name="Lacey E."/>
            <person name="Chooi Y.H."/>
            <person name="Piggott A.M."/>
        </authorList>
    </citation>
    <scope>NUCLEOTIDE SEQUENCE</scope>
    <source>
        <strain evidence="2">MST-FP2251</strain>
    </source>
</reference>
<keyword evidence="1" id="KW-0732">Signal</keyword>
<dbReference type="EMBL" id="VCAU01000013">
    <property type="protein sequence ID" value="KAF9892310.1"/>
    <property type="molecule type" value="Genomic_DNA"/>
</dbReference>
<feature type="signal peptide" evidence="1">
    <location>
        <begin position="1"/>
        <end position="16"/>
    </location>
</feature>
<gene>
    <name evidence="2" type="ORF">FE257_002087</name>
</gene>
<comment type="caution">
    <text evidence="2">The sequence shown here is derived from an EMBL/GenBank/DDBJ whole genome shotgun (WGS) entry which is preliminary data.</text>
</comment>
<protein>
    <submittedName>
        <fullName evidence="2">Uncharacterized protein</fullName>
    </submittedName>
</protein>
<dbReference type="Proteomes" id="UP001194746">
    <property type="component" value="Unassembled WGS sequence"/>
</dbReference>
<sequence>MRFLNLVSFLSTTTLALTTGLDERHANENALIARAATVCGSGYKLQDAIPLPEGTEPSMRLATLYSYQGNGKGCLILDNNVGESQYMYLRVCKYDDTNCDKDSGSFSQYAGPVYIESFACAPVVAKMGDSSSKLYIDFEDEYVFPCN</sequence>
<keyword evidence="3" id="KW-1185">Reference proteome</keyword>
<evidence type="ECO:0000313" key="3">
    <source>
        <dbReference type="Proteomes" id="UP001194746"/>
    </source>
</evidence>
<accession>A0AAD4CTB1</accession>
<proteinExistence type="predicted"/>
<reference evidence="2" key="2">
    <citation type="submission" date="2020-02" db="EMBL/GenBank/DDBJ databases">
        <authorList>
            <person name="Gilchrist C.L.M."/>
            <person name="Chooi Y.-H."/>
        </authorList>
    </citation>
    <scope>NUCLEOTIDE SEQUENCE</scope>
    <source>
        <strain evidence="2">MST-FP2251</strain>
    </source>
</reference>
<name>A0AAD4CTB1_ASPNN</name>